<accession>A0A5A7MTB4</accession>
<dbReference type="Gene3D" id="2.60.120.10">
    <property type="entry name" value="Jelly Rolls"/>
    <property type="match status" value="1"/>
</dbReference>
<dbReference type="InterPro" id="IPR052535">
    <property type="entry name" value="Bacilysin_H2HPP_isomerase"/>
</dbReference>
<reference evidence="2 3" key="1">
    <citation type="submission" date="2019-09" db="EMBL/GenBank/DDBJ databases">
        <title>NBRP : Genome information of microbial organism related human and environment.</title>
        <authorList>
            <person name="Hattori M."/>
            <person name="Oshima K."/>
            <person name="Inaba H."/>
            <person name="Suda W."/>
            <person name="Sakamoto M."/>
            <person name="Iino T."/>
            <person name="Kitahara M."/>
            <person name="Oshida Y."/>
            <person name="Iida T."/>
            <person name="Kudo T."/>
            <person name="Itoh T."/>
            <person name="Ohkuma M."/>
        </authorList>
    </citation>
    <scope>NUCLEOTIDE SEQUENCE [LARGE SCALE GENOMIC DNA]</scope>
    <source>
        <strain evidence="2 3">Hi-2</strain>
    </source>
</reference>
<dbReference type="RefSeq" id="WP_210431755.1">
    <property type="nucleotide sequence ID" value="NZ_BKCL01000006.1"/>
</dbReference>
<dbReference type="InterPro" id="IPR013096">
    <property type="entry name" value="Cupin_2"/>
</dbReference>
<dbReference type="AlphaFoldDB" id="A0A5A7MTB4"/>
<dbReference type="PANTHER" id="PTHR40112:SF1">
    <property type="entry name" value="H2HPP ISOMERASE"/>
    <property type="match status" value="1"/>
</dbReference>
<proteinExistence type="predicted"/>
<dbReference type="CDD" id="cd02238">
    <property type="entry name" value="cupin_KdgF"/>
    <property type="match status" value="1"/>
</dbReference>
<dbReference type="PANTHER" id="PTHR40112">
    <property type="entry name" value="H2HPP ISOMERASE"/>
    <property type="match status" value="1"/>
</dbReference>
<dbReference type="SUPFAM" id="SSF51182">
    <property type="entry name" value="RmlC-like cupins"/>
    <property type="match status" value="1"/>
</dbReference>
<name>A0A5A7MTB4_9PROT</name>
<sequence>MASPDVTQKRKAKPAHESPAFIMGDNALVEQLEPGIRRQLLGFNDQTMAARVWFEKDVVGSMHAHPHTQLTYIESGAFEVTIGDITKRLSAGDSFYVAPGVNHGSVCREAGALVDMFAPIREDFLQGGDTP</sequence>
<dbReference type="InterPro" id="IPR014710">
    <property type="entry name" value="RmlC-like_jellyroll"/>
</dbReference>
<dbReference type="InterPro" id="IPR011051">
    <property type="entry name" value="RmlC_Cupin_sf"/>
</dbReference>
<dbReference type="Pfam" id="PF07883">
    <property type="entry name" value="Cupin_2"/>
    <property type="match status" value="1"/>
</dbReference>
<comment type="caution">
    <text evidence="2">The sequence shown here is derived from an EMBL/GenBank/DDBJ whole genome shotgun (WGS) entry which is preliminary data.</text>
</comment>
<dbReference type="Proteomes" id="UP000322084">
    <property type="component" value="Unassembled WGS sequence"/>
</dbReference>
<protein>
    <recommendedName>
        <fullName evidence="1">Cupin type-2 domain-containing protein</fullName>
    </recommendedName>
</protein>
<feature type="domain" description="Cupin type-2" evidence="1">
    <location>
        <begin position="59"/>
        <end position="109"/>
    </location>
</feature>
<evidence type="ECO:0000313" key="3">
    <source>
        <dbReference type="Proteomes" id="UP000322084"/>
    </source>
</evidence>
<evidence type="ECO:0000259" key="1">
    <source>
        <dbReference type="Pfam" id="PF07883"/>
    </source>
</evidence>
<organism evidence="2 3">
    <name type="scientific">Iodidimonas gelatinilytica</name>
    <dbReference type="NCBI Taxonomy" id="1236966"/>
    <lineage>
        <taxon>Bacteria</taxon>
        <taxon>Pseudomonadati</taxon>
        <taxon>Pseudomonadota</taxon>
        <taxon>Alphaproteobacteria</taxon>
        <taxon>Iodidimonadales</taxon>
        <taxon>Iodidimonadaceae</taxon>
        <taxon>Iodidimonas</taxon>
    </lineage>
</organism>
<evidence type="ECO:0000313" key="2">
    <source>
        <dbReference type="EMBL" id="GEQ98503.1"/>
    </source>
</evidence>
<gene>
    <name evidence="2" type="ORF">JCM17844_21400</name>
</gene>
<dbReference type="EMBL" id="BKCL01000006">
    <property type="protein sequence ID" value="GEQ98503.1"/>
    <property type="molecule type" value="Genomic_DNA"/>
</dbReference>